<protein>
    <submittedName>
        <fullName evidence="1">Uncharacterized protein</fullName>
    </submittedName>
</protein>
<evidence type="ECO:0000313" key="2">
    <source>
        <dbReference type="Proteomes" id="UP001361239"/>
    </source>
</evidence>
<evidence type="ECO:0000313" key="1">
    <source>
        <dbReference type="EMBL" id="MEJ5975620.1"/>
    </source>
</evidence>
<reference evidence="1 2" key="1">
    <citation type="submission" date="2024-03" db="EMBL/GenBank/DDBJ databases">
        <authorList>
            <person name="Jo J.-H."/>
        </authorList>
    </citation>
    <scope>NUCLEOTIDE SEQUENCE [LARGE SCALE GENOMIC DNA]</scope>
    <source>
        <strain evidence="1 2">PS1R-30</strain>
    </source>
</reference>
<keyword evidence="2" id="KW-1185">Reference proteome</keyword>
<dbReference type="EMBL" id="JBBHJZ010000001">
    <property type="protein sequence ID" value="MEJ5975620.1"/>
    <property type="molecule type" value="Genomic_DNA"/>
</dbReference>
<name>A0ABU8RRB3_9SPHN</name>
<accession>A0ABU8RRB3</accession>
<comment type="caution">
    <text evidence="1">The sequence shown here is derived from an EMBL/GenBank/DDBJ whole genome shotgun (WGS) entry which is preliminary data.</text>
</comment>
<sequence length="63" mass="7046">MTKRRALVLSDESARHPFLASLPAHVRRVDRDLDVRSRTEGTGWRDFLTAYSACLAAVATFIA</sequence>
<dbReference type="Proteomes" id="UP001361239">
    <property type="component" value="Unassembled WGS sequence"/>
</dbReference>
<organism evidence="1 2">
    <name type="scientific">Novosphingobium anseongense</name>
    <dbReference type="NCBI Taxonomy" id="3133436"/>
    <lineage>
        <taxon>Bacteria</taxon>
        <taxon>Pseudomonadati</taxon>
        <taxon>Pseudomonadota</taxon>
        <taxon>Alphaproteobacteria</taxon>
        <taxon>Sphingomonadales</taxon>
        <taxon>Sphingomonadaceae</taxon>
        <taxon>Novosphingobium</taxon>
    </lineage>
</organism>
<gene>
    <name evidence="1" type="ORF">WG901_03170</name>
</gene>
<proteinExistence type="predicted"/>
<dbReference type="RefSeq" id="WP_339585556.1">
    <property type="nucleotide sequence ID" value="NZ_JBBHJZ010000001.1"/>
</dbReference>